<dbReference type="EMBL" id="NSLY01000016">
    <property type="protein sequence ID" value="PDP60140.1"/>
    <property type="molecule type" value="Genomic_DNA"/>
</dbReference>
<name>A0A2A6EF38_PREIN</name>
<dbReference type="Proteomes" id="UP000219058">
    <property type="component" value="Unassembled WGS sequence"/>
</dbReference>
<protein>
    <submittedName>
        <fullName evidence="1">Uncharacterized protein</fullName>
    </submittedName>
</protein>
<evidence type="ECO:0000313" key="1">
    <source>
        <dbReference type="EMBL" id="PDP60140.1"/>
    </source>
</evidence>
<evidence type="ECO:0000313" key="2">
    <source>
        <dbReference type="Proteomes" id="UP000219058"/>
    </source>
</evidence>
<dbReference type="RefSeq" id="WP_144009846.1">
    <property type="nucleotide sequence ID" value="NZ_NSLY01000016.1"/>
</dbReference>
<proteinExistence type="predicted"/>
<comment type="caution">
    <text evidence="1">The sequence shown here is derived from an EMBL/GenBank/DDBJ whole genome shotgun (WGS) entry which is preliminary data.</text>
</comment>
<reference evidence="1 2" key="1">
    <citation type="submission" date="2017-09" db="EMBL/GenBank/DDBJ databases">
        <title>Phase variable restriction modification systems are present in the genome sequences of periodontal pathogens Prevotella intermedia, Tannerella forsythia and Porphyromonas gingivalis.</title>
        <authorList>
            <person name="Haigh R.D."/>
            <person name="Crawford L."/>
            <person name="Ralph J."/>
            <person name="Wanford J."/>
            <person name="Vartoukian S.R."/>
            <person name="Hijazib K."/>
            <person name="Wade W."/>
            <person name="Oggioni M.R."/>
        </authorList>
    </citation>
    <scope>NUCLEOTIDE SEQUENCE [LARGE SCALE GENOMIC DNA]</scope>
    <source>
        <strain evidence="1 2">WW2834</strain>
    </source>
</reference>
<dbReference type="AlphaFoldDB" id="A0A2A6EF38"/>
<gene>
    <name evidence="1" type="ORF">CLI71_06860</name>
</gene>
<accession>A0A2A6EF38</accession>
<sequence length="488" mass="55781">MDNFLGTFNSIGDVHIKYPMGGVQGEYVTIGDTNYYWSPFLLEWTTEKPTLTVPANKVKETNNLGSFKNILEVYNKYPDGGQEGDYLFIDGIEYIWNKWERQWQSKGDVTPVGGRTTNTFDGNLAVENDLYVGGILRVKGFAFDNGGGTPQPEQPTDNTITLKDLNEFPVTPEQAVQFVKDNGKRSYFTLVDKNIAIGTVHIYADQFRQVLTEVLETRVLVNGVKVGGGHVYSQPVRYWRNYGLIKDYSGIKKHKWTPWKQCRDEYLTYLADHLSEMVEVYNGSPKGELRTLKEVLETITNKYSVEIYKKCSLVSFLDKTAKKRVLYHCTTDAPSEREEDWKRIITEDELEKAKLSPTVFFFDGYAENVEVLRQSAVDDDNEPDVSWGDEPQPSPNKKQILWEKTKETFICKKGDLYYNNWGGADDYGKLTDTGRKPRLGKLFAHREKGETFTWNGNSLLPLIGNSKTEIIDNATRISEEEIDKVVDE</sequence>
<organism evidence="1 2">
    <name type="scientific">Prevotella intermedia</name>
    <dbReference type="NCBI Taxonomy" id="28131"/>
    <lineage>
        <taxon>Bacteria</taxon>
        <taxon>Pseudomonadati</taxon>
        <taxon>Bacteroidota</taxon>
        <taxon>Bacteroidia</taxon>
        <taxon>Bacteroidales</taxon>
        <taxon>Prevotellaceae</taxon>
        <taxon>Prevotella</taxon>
    </lineage>
</organism>